<dbReference type="InterPro" id="IPR016164">
    <property type="entry name" value="FAD-linked_Oxase-like_C"/>
</dbReference>
<protein>
    <recommendedName>
        <fullName evidence="6">D-lactate dehydrogenase (cytochrome)</fullName>
        <ecNumber evidence="6">1.1.2.4</ecNumber>
    </recommendedName>
</protein>
<dbReference type="Pfam" id="PF01565">
    <property type="entry name" value="FAD_binding_4"/>
    <property type="match status" value="1"/>
</dbReference>
<dbReference type="InterPro" id="IPR036318">
    <property type="entry name" value="FAD-bd_PCMH-like_sf"/>
</dbReference>
<dbReference type="GeneID" id="85439792"/>
<proteinExistence type="inferred from homology"/>
<dbReference type="PROSITE" id="PS51387">
    <property type="entry name" value="FAD_PCMH"/>
    <property type="match status" value="1"/>
</dbReference>
<feature type="domain" description="FAD-binding PCMH-type" evidence="9">
    <location>
        <begin position="137"/>
        <end position="314"/>
    </location>
</feature>
<dbReference type="Pfam" id="PF02913">
    <property type="entry name" value="FAD-oxidase_C"/>
    <property type="match status" value="1"/>
</dbReference>
<keyword evidence="3" id="KW-0285">Flavoprotein</keyword>
<dbReference type="SUPFAM" id="SSF56176">
    <property type="entry name" value="FAD-binding/transporter-associated domain-like"/>
    <property type="match status" value="1"/>
</dbReference>
<feature type="region of interest" description="Disordered" evidence="8">
    <location>
        <begin position="16"/>
        <end position="46"/>
    </location>
</feature>
<dbReference type="InterPro" id="IPR016166">
    <property type="entry name" value="FAD-bd_PCMH"/>
</dbReference>
<dbReference type="PANTHER" id="PTHR11748:SF83">
    <property type="entry name" value="DEHYDROGENASE (CYTOCHROME), PUTATIVE (AFU_ORTHOLOGUE AFUA_1G17520)-RELATED"/>
    <property type="match status" value="1"/>
</dbReference>
<evidence type="ECO:0000256" key="1">
    <source>
        <dbReference type="ARBA" id="ARBA00001974"/>
    </source>
</evidence>
<dbReference type="FunFam" id="3.30.465.10:FF:000014">
    <property type="entry name" value="D-lactate dehydrogenase (Cytochrome), putative"/>
    <property type="match status" value="1"/>
</dbReference>
<comment type="catalytic activity">
    <reaction evidence="7">
        <text>(R)-lactate + 2 Fe(III)-[cytochrome c] = 2 Fe(II)-[cytochrome c] + pyruvate + 2 H(+)</text>
        <dbReference type="Rhea" id="RHEA:13521"/>
        <dbReference type="Rhea" id="RHEA-COMP:10350"/>
        <dbReference type="Rhea" id="RHEA-COMP:14399"/>
        <dbReference type="ChEBI" id="CHEBI:15361"/>
        <dbReference type="ChEBI" id="CHEBI:15378"/>
        <dbReference type="ChEBI" id="CHEBI:16004"/>
        <dbReference type="ChEBI" id="CHEBI:29033"/>
        <dbReference type="ChEBI" id="CHEBI:29034"/>
        <dbReference type="EC" id="1.1.2.4"/>
    </reaction>
</comment>
<name>A0AAD8PS11_9PEZI</name>
<comment type="similarity">
    <text evidence="2">Belongs to the FAD-binding oxidoreductase/transferase type 4 family.</text>
</comment>
<dbReference type="Gene3D" id="3.30.465.10">
    <property type="match status" value="1"/>
</dbReference>
<dbReference type="FunFam" id="1.10.45.10:FF:000001">
    <property type="entry name" value="D-lactate dehydrogenase mitochondrial"/>
    <property type="match status" value="1"/>
</dbReference>
<comment type="cofactor">
    <cofactor evidence="1">
        <name>FAD</name>
        <dbReference type="ChEBI" id="CHEBI:57692"/>
    </cofactor>
</comment>
<reference evidence="10" key="1">
    <citation type="submission" date="2021-06" db="EMBL/GenBank/DDBJ databases">
        <title>Comparative genomics, transcriptomics and evolutionary studies reveal genomic signatures of adaptation to plant cell wall in hemibiotrophic fungi.</title>
        <authorList>
            <consortium name="DOE Joint Genome Institute"/>
            <person name="Baroncelli R."/>
            <person name="Diaz J.F."/>
            <person name="Benocci T."/>
            <person name="Peng M."/>
            <person name="Battaglia E."/>
            <person name="Haridas S."/>
            <person name="Andreopoulos W."/>
            <person name="Labutti K."/>
            <person name="Pangilinan J."/>
            <person name="Floch G.L."/>
            <person name="Makela M.R."/>
            <person name="Henrissat B."/>
            <person name="Grigoriev I.V."/>
            <person name="Crouch J.A."/>
            <person name="De Vries R.P."/>
            <person name="Sukno S.A."/>
            <person name="Thon M.R."/>
        </authorList>
    </citation>
    <scope>NUCLEOTIDE SEQUENCE</scope>
    <source>
        <strain evidence="10">CBS 125086</strain>
    </source>
</reference>
<dbReference type="GO" id="GO:0005739">
    <property type="term" value="C:mitochondrion"/>
    <property type="evidence" value="ECO:0007669"/>
    <property type="project" value="TreeGrafter"/>
</dbReference>
<dbReference type="EMBL" id="JAHLJV010000073">
    <property type="protein sequence ID" value="KAK1574624.1"/>
    <property type="molecule type" value="Genomic_DNA"/>
</dbReference>
<dbReference type="InterPro" id="IPR016169">
    <property type="entry name" value="FAD-bd_PCMH_sub2"/>
</dbReference>
<dbReference type="GO" id="GO:0004458">
    <property type="term" value="F:D-lactate dehydrogenase (cytochrome) activity"/>
    <property type="evidence" value="ECO:0007669"/>
    <property type="project" value="UniProtKB-EC"/>
</dbReference>
<dbReference type="Gene3D" id="1.10.45.10">
    <property type="entry name" value="Vanillyl-alcohol Oxidase, Chain A, domain 4"/>
    <property type="match status" value="1"/>
</dbReference>
<dbReference type="FunFam" id="3.30.70.2740:FF:000001">
    <property type="entry name" value="D-lactate dehydrogenase mitochondrial"/>
    <property type="match status" value="1"/>
</dbReference>
<dbReference type="InterPro" id="IPR006094">
    <property type="entry name" value="Oxid_FAD_bind_N"/>
</dbReference>
<evidence type="ECO:0000313" key="11">
    <source>
        <dbReference type="Proteomes" id="UP001230504"/>
    </source>
</evidence>
<dbReference type="GO" id="GO:0008720">
    <property type="term" value="F:D-lactate dehydrogenase (NAD+) activity"/>
    <property type="evidence" value="ECO:0007669"/>
    <property type="project" value="TreeGrafter"/>
</dbReference>
<keyword evidence="5" id="KW-0560">Oxidoreductase</keyword>
<evidence type="ECO:0000256" key="4">
    <source>
        <dbReference type="ARBA" id="ARBA00022827"/>
    </source>
</evidence>
<dbReference type="InterPro" id="IPR016171">
    <property type="entry name" value="Vanillyl_alc_oxidase_C-sub2"/>
</dbReference>
<dbReference type="AlphaFoldDB" id="A0AAD8PS11"/>
<dbReference type="InterPro" id="IPR004113">
    <property type="entry name" value="FAD-bd_oxidored_4_C"/>
</dbReference>
<evidence type="ECO:0000256" key="8">
    <source>
        <dbReference type="SAM" id="MobiDB-lite"/>
    </source>
</evidence>
<dbReference type="Gene3D" id="3.30.70.2740">
    <property type="match status" value="1"/>
</dbReference>
<comment type="caution">
    <text evidence="10">The sequence shown here is derived from an EMBL/GenBank/DDBJ whole genome shotgun (WGS) entry which is preliminary data.</text>
</comment>
<evidence type="ECO:0000259" key="9">
    <source>
        <dbReference type="PROSITE" id="PS51387"/>
    </source>
</evidence>
<gene>
    <name evidence="10" type="ORF">LY79DRAFT_523579</name>
</gene>
<evidence type="ECO:0000313" key="10">
    <source>
        <dbReference type="EMBL" id="KAK1574624.1"/>
    </source>
</evidence>
<dbReference type="EC" id="1.1.2.4" evidence="6"/>
<keyword evidence="11" id="KW-1185">Reference proteome</keyword>
<dbReference type="GO" id="GO:1903457">
    <property type="term" value="P:lactate catabolic process"/>
    <property type="evidence" value="ECO:0007669"/>
    <property type="project" value="TreeGrafter"/>
</dbReference>
<accession>A0AAD8PS11</accession>
<dbReference type="SUPFAM" id="SSF55103">
    <property type="entry name" value="FAD-linked oxidases, C-terminal domain"/>
    <property type="match status" value="1"/>
</dbReference>
<evidence type="ECO:0000256" key="6">
    <source>
        <dbReference type="ARBA" id="ARBA00038897"/>
    </source>
</evidence>
<keyword evidence="4" id="KW-0274">FAD</keyword>
<evidence type="ECO:0000256" key="3">
    <source>
        <dbReference type="ARBA" id="ARBA00022630"/>
    </source>
</evidence>
<dbReference type="RefSeq" id="XP_060410122.1">
    <property type="nucleotide sequence ID" value="XM_060555552.1"/>
</dbReference>
<evidence type="ECO:0000256" key="5">
    <source>
        <dbReference type="ARBA" id="ARBA00023002"/>
    </source>
</evidence>
<organism evidence="10 11">
    <name type="scientific">Colletotrichum navitas</name>
    <dbReference type="NCBI Taxonomy" id="681940"/>
    <lineage>
        <taxon>Eukaryota</taxon>
        <taxon>Fungi</taxon>
        <taxon>Dikarya</taxon>
        <taxon>Ascomycota</taxon>
        <taxon>Pezizomycotina</taxon>
        <taxon>Sordariomycetes</taxon>
        <taxon>Hypocreomycetidae</taxon>
        <taxon>Glomerellales</taxon>
        <taxon>Glomerellaceae</taxon>
        <taxon>Colletotrichum</taxon>
        <taxon>Colletotrichum graminicola species complex</taxon>
    </lineage>
</organism>
<dbReference type="PANTHER" id="PTHR11748">
    <property type="entry name" value="D-LACTATE DEHYDROGENASE"/>
    <property type="match status" value="1"/>
</dbReference>
<dbReference type="GO" id="GO:0071949">
    <property type="term" value="F:FAD binding"/>
    <property type="evidence" value="ECO:0007669"/>
    <property type="project" value="InterPro"/>
</dbReference>
<dbReference type="Proteomes" id="UP001230504">
    <property type="component" value="Unassembled WGS sequence"/>
</dbReference>
<evidence type="ECO:0000256" key="7">
    <source>
        <dbReference type="ARBA" id="ARBA00051436"/>
    </source>
</evidence>
<evidence type="ECO:0000256" key="2">
    <source>
        <dbReference type="ARBA" id="ARBA00008000"/>
    </source>
</evidence>
<sequence length="574" mass="62007">MAFRAFARSGARLRSTAPYRSPARRHGLSGPAFEPPHSKLLHTASSESSKRGGRFIALQLLALGAIPLLAGYLLGRSAASAPNATSQSKLSRVNFANRKQMLRAADEISEALGKDAVSFDEDEIELHGHSDWSTSNSSGRPVAIVYPRTTEDVSRIAKICNRHSVPIVPFGAGSSIEGSFSSPYSGICVDFVHMDKIIAFHPDDMDVVVQPGVNWVTLNRTIQDSGLFLPLDPSPTAMVGGMVSTNCSGTNAFRYGTMKDWVVNLTVVLADGRVIKTRRRPRKTSAGYNLTSLFVGAEGTLGMVTEATLKLAVAPRDTGVAVVSFPTVDEAARAAARLIRSGVQLGALELMDEVQMRVINRHGSEAVRKTAWDESPALFLKFAGTTEGIRGDIARVKEIVQPFKPGKIFFARDKQEEADLWAARKEALWTMTSIKPEGYSLWSTDVAVPISRLAEIINLSKEDSGKLGLFASVIGHVGDGNFHQTVMYDPEDEAQRASVAKCVHDMMSRALEMEGTVSGEHAIGIGKKDCLVDELGNDAIDLMKTLKQAVDPKWIMNPGKVFDLPAGSKASAAR</sequence>